<feature type="binding site" evidence="6">
    <location>
        <position position="130"/>
    </location>
    <ligand>
        <name>Fe cation</name>
        <dbReference type="ChEBI" id="CHEBI:24875"/>
        <label>2</label>
    </ligand>
</feature>
<feature type="binding site" evidence="6">
    <location>
        <position position="54"/>
    </location>
    <ligand>
        <name>Fe cation</name>
        <dbReference type="ChEBI" id="CHEBI:24875"/>
        <label>1</label>
    </ligand>
</feature>
<evidence type="ECO:0000313" key="10">
    <source>
        <dbReference type="Proteomes" id="UP000000211"/>
    </source>
</evidence>
<keyword evidence="1 5" id="KW-0409">Iron storage</keyword>
<comment type="function">
    <text evidence="5">Iron-storage protein, whose ferroxidase center binds Fe(2+), oxidizes it using dioxygen to Fe(3+), and participates in the subsequent Fe(3+) oxide mineral core formation within the central cavity of the BFR protein shell.</text>
</comment>
<dbReference type="InterPro" id="IPR009040">
    <property type="entry name" value="Ferritin-like_diiron"/>
</dbReference>
<dbReference type="GO" id="GO:0006879">
    <property type="term" value="P:intracellular iron ion homeostasis"/>
    <property type="evidence" value="ECO:0007669"/>
    <property type="project" value="UniProtKB-KW"/>
</dbReference>
<evidence type="ECO:0000313" key="9">
    <source>
        <dbReference type="EMBL" id="AFV76066.1"/>
    </source>
</evidence>
<keyword evidence="2 7" id="KW-0349">Heme</keyword>
<dbReference type="PATRIC" id="fig|751945.3.peg.1006"/>
<comment type="catalytic activity">
    <reaction evidence="5">
        <text>4 Fe(2+) + O2 + 4 H(+) = 4 Fe(3+) + 2 H2O</text>
        <dbReference type="Rhea" id="RHEA:11148"/>
        <dbReference type="ChEBI" id="CHEBI:15377"/>
        <dbReference type="ChEBI" id="CHEBI:15378"/>
        <dbReference type="ChEBI" id="CHEBI:15379"/>
        <dbReference type="ChEBI" id="CHEBI:29033"/>
        <dbReference type="ChEBI" id="CHEBI:29034"/>
        <dbReference type="EC" id="1.16.3.1"/>
    </reaction>
</comment>
<dbReference type="GO" id="GO:0005829">
    <property type="term" value="C:cytosol"/>
    <property type="evidence" value="ECO:0007669"/>
    <property type="project" value="TreeGrafter"/>
</dbReference>
<dbReference type="PROSITE" id="PS50905">
    <property type="entry name" value="FERRITIN_LIKE"/>
    <property type="match status" value="1"/>
</dbReference>
<feature type="binding site" evidence="6">
    <location>
        <position position="127"/>
    </location>
    <ligand>
        <name>Fe cation</name>
        <dbReference type="ChEBI" id="CHEBI:24875"/>
        <label>1</label>
    </ligand>
</feature>
<dbReference type="STRING" id="751945.Theos_1013"/>
<dbReference type="InterPro" id="IPR009078">
    <property type="entry name" value="Ferritin-like_SF"/>
</dbReference>
<dbReference type="EC" id="1.16.3.1" evidence="5"/>
<dbReference type="Proteomes" id="UP000000211">
    <property type="component" value="Chromosome"/>
</dbReference>
<evidence type="ECO:0000259" key="8">
    <source>
        <dbReference type="PROSITE" id="PS50905"/>
    </source>
</evidence>
<evidence type="ECO:0000256" key="4">
    <source>
        <dbReference type="ARBA" id="ARBA00023004"/>
    </source>
</evidence>
<protein>
    <recommendedName>
        <fullName evidence="5 7">Bacterioferritin</fullName>
        <ecNumber evidence="5">1.16.3.1</ecNumber>
    </recommendedName>
</protein>
<feature type="binding site" evidence="6">
    <location>
        <position position="51"/>
    </location>
    <ligand>
        <name>Fe cation</name>
        <dbReference type="ChEBI" id="CHEBI:24875"/>
        <label>2</label>
    </ligand>
</feature>
<feature type="binding site" evidence="6">
    <location>
        <position position="127"/>
    </location>
    <ligand>
        <name>Fe cation</name>
        <dbReference type="ChEBI" id="CHEBI:24875"/>
        <label>2</label>
    </ligand>
</feature>
<reference evidence="9 10" key="1">
    <citation type="journal article" date="2013" name="Genome Announc.">
        <title>Whole Genome Sequencing of Thermus oshimai JL-2 and Thermus thermophilus JL-18, Incomplete Denitrifiers from the United States Great Basin.</title>
        <authorList>
            <person name="Murugapiran S.K."/>
            <person name="Huntemann M."/>
            <person name="Wei C.L."/>
            <person name="Han J."/>
            <person name="Detter J.C."/>
            <person name="Han C.S."/>
            <person name="Erkkila T.H."/>
            <person name="Teshima H."/>
            <person name="Chen A."/>
            <person name="Kyrpides N."/>
            <person name="Mavrommatis K."/>
            <person name="Markowitz V."/>
            <person name="Szeto E."/>
            <person name="Ivanova N."/>
            <person name="Pagani I."/>
            <person name="Lam J."/>
            <person name="McDonald A.I."/>
            <person name="Dodsworth J.A."/>
            <person name="Pati A."/>
            <person name="Goodwin L."/>
            <person name="Peters L."/>
            <person name="Pitluck S."/>
            <person name="Woyke T."/>
            <person name="Hedlund B.P."/>
        </authorList>
    </citation>
    <scope>NUCLEOTIDE SEQUENCE</scope>
    <source>
        <strain evidence="9 10">JL-2</strain>
    </source>
</reference>
<dbReference type="KEGG" id="tos:Theos_1013"/>
<evidence type="ECO:0000256" key="7">
    <source>
        <dbReference type="RuleBase" id="RU000623"/>
    </source>
</evidence>
<dbReference type="InterPro" id="IPR012347">
    <property type="entry name" value="Ferritin-like"/>
</dbReference>
<feature type="domain" description="Ferritin-like diiron" evidence="8">
    <location>
        <begin position="1"/>
        <end position="145"/>
    </location>
</feature>
<feature type="binding site" evidence="6">
    <location>
        <position position="18"/>
    </location>
    <ligand>
        <name>Fe cation</name>
        <dbReference type="ChEBI" id="CHEBI:24875"/>
        <label>1</label>
    </ligand>
</feature>
<dbReference type="PROSITE" id="PS00549">
    <property type="entry name" value="BACTERIOFERRITIN"/>
    <property type="match status" value="1"/>
</dbReference>
<dbReference type="OrthoDB" id="9792238at2"/>
<dbReference type="PANTHER" id="PTHR30295:SF0">
    <property type="entry name" value="BACTERIOFERRITIN"/>
    <property type="match status" value="1"/>
</dbReference>
<dbReference type="RefSeq" id="WP_016329257.1">
    <property type="nucleotide sequence ID" value="NC_019386.1"/>
</dbReference>
<dbReference type="GO" id="GO:0004322">
    <property type="term" value="F:ferroxidase activity"/>
    <property type="evidence" value="ECO:0007669"/>
    <property type="project" value="UniProtKB-EC"/>
</dbReference>
<keyword evidence="10" id="KW-1185">Reference proteome</keyword>
<dbReference type="Gene3D" id="1.20.1260.10">
    <property type="match status" value="1"/>
</dbReference>
<keyword evidence="4 5" id="KW-0408">Iron</keyword>
<dbReference type="HOGENOM" id="CLU_104506_2_0_0"/>
<dbReference type="GO" id="GO:0008199">
    <property type="term" value="F:ferric iron binding"/>
    <property type="evidence" value="ECO:0007669"/>
    <property type="project" value="InterPro"/>
</dbReference>
<dbReference type="PANTHER" id="PTHR30295">
    <property type="entry name" value="BACTERIOFERRITIN"/>
    <property type="match status" value="1"/>
</dbReference>
<dbReference type="InterPro" id="IPR002024">
    <property type="entry name" value="Bacterioferritin"/>
</dbReference>
<evidence type="ECO:0000256" key="2">
    <source>
        <dbReference type="ARBA" id="ARBA00022617"/>
    </source>
</evidence>
<keyword evidence="3 5" id="KW-0479">Metal-binding</keyword>
<evidence type="ECO:0000256" key="6">
    <source>
        <dbReference type="PIRSR" id="PIRSR002560-1"/>
    </source>
</evidence>
<sequence>MKGHPEVLKSLQERLSEELAAILQYMVHAEMAENWGFRALARHLKAHAITEMRHAEKHIERILFLEGFPEVSRIGEIKIGKTVEEILFKDYEGELQAVKGYNETMNLAQSLGDNGTRDMVAEILKDEEAHVDWLETQRELLNAMGLQNYLQYLAGGMEE</sequence>
<proteinExistence type="inferred from homology"/>
<feature type="binding site" evidence="6">
    <location>
        <position position="94"/>
    </location>
    <ligand>
        <name>Fe cation</name>
        <dbReference type="ChEBI" id="CHEBI:24875"/>
        <label>2</label>
    </ligand>
</feature>
<feature type="binding site" evidence="6">
    <location>
        <position position="51"/>
    </location>
    <ligand>
        <name>Fe cation</name>
        <dbReference type="ChEBI" id="CHEBI:24875"/>
        <label>1</label>
    </ligand>
</feature>
<dbReference type="AlphaFoldDB" id="K7QUP4"/>
<dbReference type="GO" id="GO:0020037">
    <property type="term" value="F:heme binding"/>
    <property type="evidence" value="ECO:0007669"/>
    <property type="project" value="TreeGrafter"/>
</dbReference>
<evidence type="ECO:0000256" key="5">
    <source>
        <dbReference type="PIRNR" id="PIRNR002560"/>
    </source>
</evidence>
<organism evidence="9 10">
    <name type="scientific">Thermus oshimai JL-2</name>
    <dbReference type="NCBI Taxonomy" id="751945"/>
    <lineage>
        <taxon>Bacteria</taxon>
        <taxon>Thermotogati</taxon>
        <taxon>Deinococcota</taxon>
        <taxon>Deinococci</taxon>
        <taxon>Thermales</taxon>
        <taxon>Thermaceae</taxon>
        <taxon>Thermus</taxon>
    </lineage>
</organism>
<feature type="binding site" description="axial binding residue" evidence="6">
    <location>
        <position position="52"/>
    </location>
    <ligand>
        <name>heme b</name>
        <dbReference type="ChEBI" id="CHEBI:60344"/>
        <note>ligand shared between dimeric partners</note>
    </ligand>
    <ligandPart>
        <name>Fe</name>
        <dbReference type="ChEBI" id="CHEBI:18248"/>
    </ligandPart>
</feature>
<dbReference type="SUPFAM" id="SSF47240">
    <property type="entry name" value="Ferritin-like"/>
    <property type="match status" value="1"/>
</dbReference>
<dbReference type="EMBL" id="CP003249">
    <property type="protein sequence ID" value="AFV76066.1"/>
    <property type="molecule type" value="Genomic_DNA"/>
</dbReference>
<evidence type="ECO:0000256" key="1">
    <source>
        <dbReference type="ARBA" id="ARBA00022434"/>
    </source>
</evidence>
<dbReference type="PIRSF" id="PIRSF002560">
    <property type="entry name" value="Bacterioferritin"/>
    <property type="match status" value="1"/>
</dbReference>
<dbReference type="GO" id="GO:0006826">
    <property type="term" value="P:iron ion transport"/>
    <property type="evidence" value="ECO:0007669"/>
    <property type="project" value="InterPro"/>
</dbReference>
<dbReference type="NCBIfam" id="TIGR00754">
    <property type="entry name" value="bfr"/>
    <property type="match status" value="1"/>
</dbReference>
<dbReference type="InterPro" id="IPR008331">
    <property type="entry name" value="Ferritin_DPS_dom"/>
</dbReference>
<accession>K7QUP4</accession>
<dbReference type="PRINTS" id="PR00601">
    <property type="entry name" value="BACFERRITIN"/>
</dbReference>
<dbReference type="Pfam" id="PF00210">
    <property type="entry name" value="Ferritin"/>
    <property type="match status" value="1"/>
</dbReference>
<name>K7QUP4_THEOS</name>
<evidence type="ECO:0000256" key="3">
    <source>
        <dbReference type="ARBA" id="ARBA00022723"/>
    </source>
</evidence>
<gene>
    <name evidence="9" type="ORF">Theos_1013</name>
</gene>
<comment type="similarity">
    <text evidence="5 7">Belongs to the bacterioferritin family.</text>
</comment>
<dbReference type="eggNOG" id="COG2193">
    <property type="taxonomic scope" value="Bacteria"/>
</dbReference>
<dbReference type="CDD" id="cd00907">
    <property type="entry name" value="Bacterioferritin"/>
    <property type="match status" value="1"/>
</dbReference>